<dbReference type="PANTHER" id="PTHR35526">
    <property type="entry name" value="ANTI-SIGMA-F FACTOR RSBW-RELATED"/>
    <property type="match status" value="1"/>
</dbReference>
<keyword evidence="3" id="KW-0067">ATP-binding</keyword>
<organism evidence="3 4">
    <name type="scientific">Streptomyces milbemycinicus</name>
    <dbReference type="NCBI Taxonomy" id="476552"/>
    <lineage>
        <taxon>Bacteria</taxon>
        <taxon>Bacillati</taxon>
        <taxon>Actinomycetota</taxon>
        <taxon>Actinomycetes</taxon>
        <taxon>Kitasatosporales</taxon>
        <taxon>Streptomycetaceae</taxon>
        <taxon>Streptomyces</taxon>
    </lineage>
</organism>
<comment type="caution">
    <text evidence="3">The sequence shown here is derived from an EMBL/GenBank/DDBJ whole genome shotgun (WGS) entry which is preliminary data.</text>
</comment>
<evidence type="ECO:0000313" key="3">
    <source>
        <dbReference type="EMBL" id="MFK4267313.1"/>
    </source>
</evidence>
<dbReference type="PANTHER" id="PTHR35526:SF3">
    <property type="entry name" value="ANTI-SIGMA-F FACTOR RSBW"/>
    <property type="match status" value="1"/>
</dbReference>
<dbReference type="GO" id="GO:0016740">
    <property type="term" value="F:transferase activity"/>
    <property type="evidence" value="ECO:0007669"/>
    <property type="project" value="UniProtKB-KW"/>
</dbReference>
<dbReference type="RefSeq" id="WP_358640235.1">
    <property type="nucleotide sequence ID" value="NZ_JBFACG010000014.1"/>
</dbReference>
<dbReference type="Gene3D" id="3.30.565.10">
    <property type="entry name" value="Histidine kinase-like ATPase, C-terminal domain"/>
    <property type="match status" value="1"/>
</dbReference>
<keyword evidence="3" id="KW-0808">Transferase</keyword>
<proteinExistence type="predicted"/>
<dbReference type="EMBL" id="JBJDQH010000006">
    <property type="protein sequence ID" value="MFK4267313.1"/>
    <property type="molecule type" value="Genomic_DNA"/>
</dbReference>
<dbReference type="CDD" id="cd16936">
    <property type="entry name" value="HATPase_RsbW-like"/>
    <property type="match status" value="1"/>
</dbReference>
<dbReference type="SUPFAM" id="SSF55874">
    <property type="entry name" value="ATPase domain of HSP90 chaperone/DNA topoisomerase II/histidine kinase"/>
    <property type="match status" value="1"/>
</dbReference>
<evidence type="ECO:0000259" key="2">
    <source>
        <dbReference type="Pfam" id="PF13581"/>
    </source>
</evidence>
<keyword evidence="1" id="KW-0418">Kinase</keyword>
<dbReference type="GO" id="GO:0005524">
    <property type="term" value="F:ATP binding"/>
    <property type="evidence" value="ECO:0007669"/>
    <property type="project" value="UniProtKB-KW"/>
</dbReference>
<evidence type="ECO:0000256" key="1">
    <source>
        <dbReference type="ARBA" id="ARBA00022527"/>
    </source>
</evidence>
<keyword evidence="4" id="KW-1185">Reference proteome</keyword>
<keyword evidence="3" id="KW-0547">Nucleotide-binding</keyword>
<dbReference type="InterPro" id="IPR050267">
    <property type="entry name" value="Anti-sigma-factor_SerPK"/>
</dbReference>
<evidence type="ECO:0000313" key="4">
    <source>
        <dbReference type="Proteomes" id="UP001620295"/>
    </source>
</evidence>
<dbReference type="InterPro" id="IPR003594">
    <property type="entry name" value="HATPase_dom"/>
</dbReference>
<sequence>MALPQRMTMARPMPLGGPLGGPFSGLGTGVRQERFQLPAQGASVAAARRRVRSRVPVWGFCEDTCDAAELVMSELFTNALVHTGSEQILCVLRAEEPRTLYVEVADQGGGSAGPAPRQAGAEDEGGRGLALVRAMAAAWGDRPGLNGGRVVWAQLSAAL</sequence>
<accession>A0ABW8LP00</accession>
<keyword evidence="1" id="KW-0723">Serine/threonine-protein kinase</keyword>
<dbReference type="Pfam" id="PF13581">
    <property type="entry name" value="HATPase_c_2"/>
    <property type="match status" value="1"/>
</dbReference>
<reference evidence="3 4" key="1">
    <citation type="submission" date="2024-11" db="EMBL/GenBank/DDBJ databases">
        <title>The Natural Products Discovery Center: Release of the First 8490 Sequenced Strains for Exploring Actinobacteria Biosynthetic Diversity.</title>
        <authorList>
            <person name="Kalkreuter E."/>
            <person name="Kautsar S.A."/>
            <person name="Yang D."/>
            <person name="Bader C.D."/>
            <person name="Teijaro C.N."/>
            <person name="Fluegel L."/>
            <person name="Davis C.M."/>
            <person name="Simpson J.R."/>
            <person name="Lauterbach L."/>
            <person name="Steele A.D."/>
            <person name="Gui C."/>
            <person name="Meng S."/>
            <person name="Li G."/>
            <person name="Viehrig K."/>
            <person name="Ye F."/>
            <person name="Su P."/>
            <person name="Kiefer A.F."/>
            <person name="Nichols A."/>
            <person name="Cepeda A.J."/>
            <person name="Yan W."/>
            <person name="Fan B."/>
            <person name="Jiang Y."/>
            <person name="Adhikari A."/>
            <person name="Zheng C.-J."/>
            <person name="Schuster L."/>
            <person name="Cowan T.M."/>
            <person name="Smanski M.J."/>
            <person name="Chevrette M.G."/>
            <person name="De Carvalho L.P.S."/>
            <person name="Shen B."/>
        </authorList>
    </citation>
    <scope>NUCLEOTIDE SEQUENCE [LARGE SCALE GENOMIC DNA]</scope>
    <source>
        <strain evidence="3 4">NPDC020863</strain>
    </source>
</reference>
<name>A0ABW8LP00_9ACTN</name>
<dbReference type="InterPro" id="IPR036890">
    <property type="entry name" value="HATPase_C_sf"/>
</dbReference>
<dbReference type="Proteomes" id="UP001620295">
    <property type="component" value="Unassembled WGS sequence"/>
</dbReference>
<protein>
    <submittedName>
        <fullName evidence="3">ATP-binding protein</fullName>
    </submittedName>
</protein>
<gene>
    <name evidence="3" type="ORF">ACI2L5_20590</name>
</gene>
<feature type="domain" description="Histidine kinase/HSP90-like ATPase" evidence="2">
    <location>
        <begin position="38"/>
        <end position="137"/>
    </location>
</feature>